<dbReference type="RefSeq" id="WP_062391652.1">
    <property type="nucleotide sequence ID" value="NZ_CP011853.1"/>
</dbReference>
<gene>
    <name evidence="8" type="ORF">ACH46_03220</name>
</gene>
<evidence type="ECO:0000313" key="8">
    <source>
        <dbReference type="EMBL" id="ALG83697.1"/>
    </source>
</evidence>
<evidence type="ECO:0000256" key="4">
    <source>
        <dbReference type="ARBA" id="ARBA00022989"/>
    </source>
</evidence>
<proteinExistence type="predicted"/>
<reference evidence="8 9" key="2">
    <citation type="journal article" date="2017" name="Int. J. Syst. Evol. Microbiol.">
        <title>Gordonia phthalatica sp. nov., a di-n-butyl phthalate-degrading bacterium isolated from activated sludge.</title>
        <authorList>
            <person name="Jin D."/>
            <person name="Kong X."/>
            <person name="Jia M."/>
            <person name="Yu X."/>
            <person name="Wang X."/>
            <person name="Zhuang X."/>
            <person name="Deng Y."/>
            <person name="Bai Z."/>
        </authorList>
    </citation>
    <scope>NUCLEOTIDE SEQUENCE [LARGE SCALE GENOMIC DNA]</scope>
    <source>
        <strain evidence="8 9">QH-11</strain>
    </source>
</reference>
<dbReference type="STRING" id="1136941.ACH46_03220"/>
<evidence type="ECO:0008006" key="10">
    <source>
        <dbReference type="Google" id="ProtNLM"/>
    </source>
</evidence>
<dbReference type="OrthoDB" id="4528950at2"/>
<keyword evidence="3 7" id="KW-0812">Transmembrane</keyword>
<evidence type="ECO:0000313" key="9">
    <source>
        <dbReference type="Proteomes" id="UP000063789"/>
    </source>
</evidence>
<name>A0A0N9N0S2_9ACTN</name>
<feature type="transmembrane region" description="Helical" evidence="7">
    <location>
        <begin position="152"/>
        <end position="171"/>
    </location>
</feature>
<keyword evidence="9" id="KW-1185">Reference proteome</keyword>
<dbReference type="KEGG" id="goq:ACH46_03220"/>
<comment type="subcellular location">
    <subcellularLocation>
        <location evidence="1">Cell membrane</location>
        <topology evidence="1">Multi-pass membrane protein</topology>
    </subcellularLocation>
</comment>
<reference evidence="9" key="1">
    <citation type="submission" date="2015-06" db="EMBL/GenBank/DDBJ databases">
        <title>Complete genome sequence and metabolic analysis of phthalate degradation pathway in Gordonia sp. QH-11.</title>
        <authorList>
            <person name="Jin D."/>
            <person name="Kong X."/>
            <person name="Bai Z."/>
        </authorList>
    </citation>
    <scope>NUCLEOTIDE SEQUENCE [LARGE SCALE GENOMIC DNA]</scope>
    <source>
        <strain evidence="9">QH-11</strain>
    </source>
</reference>
<feature type="region of interest" description="Disordered" evidence="6">
    <location>
        <begin position="270"/>
        <end position="289"/>
    </location>
</feature>
<keyword evidence="4 7" id="KW-1133">Transmembrane helix</keyword>
<feature type="transmembrane region" description="Helical" evidence="7">
    <location>
        <begin position="48"/>
        <end position="67"/>
    </location>
</feature>
<dbReference type="InterPro" id="IPR019108">
    <property type="entry name" value="Caa3_assmbl_CtaG-rel"/>
</dbReference>
<feature type="transmembrane region" description="Helical" evidence="7">
    <location>
        <begin position="233"/>
        <end position="255"/>
    </location>
</feature>
<keyword evidence="5 7" id="KW-0472">Membrane</keyword>
<accession>A0A0N9N0S2</accession>
<evidence type="ECO:0000256" key="7">
    <source>
        <dbReference type="SAM" id="Phobius"/>
    </source>
</evidence>
<evidence type="ECO:0000256" key="3">
    <source>
        <dbReference type="ARBA" id="ARBA00022692"/>
    </source>
</evidence>
<feature type="transmembrane region" description="Helical" evidence="7">
    <location>
        <begin position="183"/>
        <end position="206"/>
    </location>
</feature>
<dbReference type="AlphaFoldDB" id="A0A0N9N0S2"/>
<dbReference type="PATRIC" id="fig|1136941.3.peg.651"/>
<dbReference type="Proteomes" id="UP000063789">
    <property type="component" value="Chromosome"/>
</dbReference>
<evidence type="ECO:0000256" key="5">
    <source>
        <dbReference type="ARBA" id="ARBA00023136"/>
    </source>
</evidence>
<protein>
    <recommendedName>
        <fullName evidence="10">Cytochrome c oxidase assembly protein</fullName>
    </recommendedName>
</protein>
<keyword evidence="2" id="KW-1003">Cell membrane</keyword>
<evidence type="ECO:0000256" key="2">
    <source>
        <dbReference type="ARBA" id="ARBA00022475"/>
    </source>
</evidence>
<organism evidence="8 9">
    <name type="scientific">Gordonia phthalatica</name>
    <dbReference type="NCBI Taxonomy" id="1136941"/>
    <lineage>
        <taxon>Bacteria</taxon>
        <taxon>Bacillati</taxon>
        <taxon>Actinomycetota</taxon>
        <taxon>Actinomycetes</taxon>
        <taxon>Mycobacteriales</taxon>
        <taxon>Gordoniaceae</taxon>
        <taxon>Gordonia</taxon>
    </lineage>
</organism>
<dbReference type="EMBL" id="CP011853">
    <property type="protein sequence ID" value="ALG83697.1"/>
    <property type="molecule type" value="Genomic_DNA"/>
</dbReference>
<feature type="transmembrane region" description="Helical" evidence="7">
    <location>
        <begin position="20"/>
        <end position="36"/>
    </location>
</feature>
<feature type="transmembrane region" description="Helical" evidence="7">
    <location>
        <begin position="73"/>
        <end position="100"/>
    </location>
</feature>
<sequence>MPPAELTVHTALTSWRFDPVSTVLCLVCVVSYLAAARGGRVGRGTRAAFVAGCAAWWFTANGFIAVYGDVLFWVRALGFVLLTLVAGFLLAAGRPVTVAVAHRRLRRAALRAGRSWGARWLLSPLATSMLMLVTPWLLFLTPWYSATVESAVAQRATESLLVAVGTVYFYARLQADPVPRHRHAGLSLVIATAETLGDGVLGVVLWQGWVLDAVVRQAMLRDWGPSPRTDQTVGAGILWVLGDVVGLPFLMYLFARWRADDDRSARAADVALTSPAEPTDGVATDRPWFLDDPELSERFHRR</sequence>
<dbReference type="GO" id="GO:0005886">
    <property type="term" value="C:plasma membrane"/>
    <property type="evidence" value="ECO:0007669"/>
    <property type="project" value="UniProtKB-SubCell"/>
</dbReference>
<evidence type="ECO:0000256" key="6">
    <source>
        <dbReference type="SAM" id="MobiDB-lite"/>
    </source>
</evidence>
<feature type="transmembrane region" description="Helical" evidence="7">
    <location>
        <begin position="120"/>
        <end position="140"/>
    </location>
</feature>
<evidence type="ECO:0000256" key="1">
    <source>
        <dbReference type="ARBA" id="ARBA00004651"/>
    </source>
</evidence>
<dbReference type="Pfam" id="PF09678">
    <property type="entry name" value="Caa3_CtaG"/>
    <property type="match status" value="1"/>
</dbReference>